<accession>A0AAJ0G4X2</accession>
<evidence type="ECO:0000313" key="1">
    <source>
        <dbReference type="EMBL" id="KAK3046970.1"/>
    </source>
</evidence>
<dbReference type="EMBL" id="JAWDJX010000072">
    <property type="protein sequence ID" value="KAK3046970.1"/>
    <property type="molecule type" value="Genomic_DNA"/>
</dbReference>
<dbReference type="AlphaFoldDB" id="A0AAJ0G4X2"/>
<dbReference type="SUPFAM" id="SSF51197">
    <property type="entry name" value="Clavaminate synthase-like"/>
    <property type="match status" value="1"/>
</dbReference>
<reference evidence="1" key="1">
    <citation type="submission" date="2023-04" db="EMBL/GenBank/DDBJ databases">
        <title>Black Yeasts Isolated from many extreme environments.</title>
        <authorList>
            <person name="Coleine C."/>
            <person name="Stajich J.E."/>
            <person name="Selbmann L."/>
        </authorList>
    </citation>
    <scope>NUCLEOTIDE SEQUENCE</scope>
    <source>
        <strain evidence="1">CCFEE 5312</strain>
    </source>
</reference>
<organism evidence="1 2">
    <name type="scientific">Extremus antarcticus</name>
    <dbReference type="NCBI Taxonomy" id="702011"/>
    <lineage>
        <taxon>Eukaryota</taxon>
        <taxon>Fungi</taxon>
        <taxon>Dikarya</taxon>
        <taxon>Ascomycota</taxon>
        <taxon>Pezizomycotina</taxon>
        <taxon>Dothideomycetes</taxon>
        <taxon>Dothideomycetidae</taxon>
        <taxon>Mycosphaerellales</taxon>
        <taxon>Extremaceae</taxon>
        <taxon>Extremus</taxon>
    </lineage>
</organism>
<name>A0AAJ0G4X2_9PEZI</name>
<proteinExistence type="predicted"/>
<evidence type="ECO:0008006" key="3">
    <source>
        <dbReference type="Google" id="ProtNLM"/>
    </source>
</evidence>
<dbReference type="Proteomes" id="UP001271007">
    <property type="component" value="Unassembled WGS sequence"/>
</dbReference>
<comment type="caution">
    <text evidence="1">The sequence shown here is derived from an EMBL/GenBank/DDBJ whole genome shotgun (WGS) entry which is preliminary data.</text>
</comment>
<gene>
    <name evidence="1" type="ORF">LTR09_011573</name>
</gene>
<evidence type="ECO:0000313" key="2">
    <source>
        <dbReference type="Proteomes" id="UP001271007"/>
    </source>
</evidence>
<protein>
    <recommendedName>
        <fullName evidence="3">JmjC domain-containing protein</fullName>
    </recommendedName>
</protein>
<dbReference type="Gene3D" id="2.60.120.650">
    <property type="entry name" value="Cupin"/>
    <property type="match status" value="1"/>
</dbReference>
<sequence>MCQLAHKTEALTQSSLDPTLKLWTNDLRFASCYTTAGTAQSTEDEAEVLVLTNDEVEARLASGVSLTKPTLLRETSNDIDNQTIEAYIGRLAAATDGQGVDVQQPGKLKAKRLTAKQFADQLRQGIAVNALNLRNFSRPSSLAWYQESGGKEIKWFDVGSCLEFDLLGGKGAFSGAHVDALNGTWVRCLFGSKLWWIVPQSVLDDNDWERLASKGKDWDPGDKARAIRLGPVDLLLLPPGEKIIHAVLTPEVCLMNGGMIWDDLRLPEILRNIYWIGSHQSATNEALPFQLSAVLDLLEQRFKKDEFSDTIEKEEFRKAFADLRSLGLRHAELPVWEQWSPVHSVMCWPLRRAEMPERDAIMQL</sequence>
<keyword evidence="2" id="KW-1185">Reference proteome</keyword>